<evidence type="ECO:0000256" key="4">
    <source>
        <dbReference type="HAMAP-Rule" id="MF_00171"/>
    </source>
</evidence>
<evidence type="ECO:0000259" key="6">
    <source>
        <dbReference type="Pfam" id="PF01416"/>
    </source>
</evidence>
<dbReference type="HAMAP" id="MF_00171">
    <property type="entry name" value="TruA"/>
    <property type="match status" value="1"/>
</dbReference>
<proteinExistence type="inferred from homology"/>
<evidence type="ECO:0000256" key="3">
    <source>
        <dbReference type="ARBA" id="ARBA00023235"/>
    </source>
</evidence>
<evidence type="ECO:0000313" key="8">
    <source>
        <dbReference type="Proteomes" id="UP001147700"/>
    </source>
</evidence>
<accession>A0ABT4RFM3</accession>
<comment type="subunit">
    <text evidence="4">Homodimer.</text>
</comment>
<dbReference type="Gene3D" id="3.30.70.660">
    <property type="entry name" value="Pseudouridine synthase I, catalytic domain, C-terminal subdomain"/>
    <property type="match status" value="1"/>
</dbReference>
<organism evidence="7 8">
    <name type="scientific">Solirubrobacter deserti</name>
    <dbReference type="NCBI Taxonomy" id="2282478"/>
    <lineage>
        <taxon>Bacteria</taxon>
        <taxon>Bacillati</taxon>
        <taxon>Actinomycetota</taxon>
        <taxon>Thermoleophilia</taxon>
        <taxon>Solirubrobacterales</taxon>
        <taxon>Solirubrobacteraceae</taxon>
        <taxon>Solirubrobacter</taxon>
    </lineage>
</organism>
<dbReference type="Proteomes" id="UP001147700">
    <property type="component" value="Unassembled WGS sequence"/>
</dbReference>
<feature type="domain" description="Pseudouridine synthase I TruA alpha/beta" evidence="6">
    <location>
        <begin position="132"/>
        <end position="231"/>
    </location>
</feature>
<sequence length="231" mass="25811">MSYDGGPFAGWALQPGQRTVAAEVVKALETVLRQPVTLTVAGRTDAGVHALGQVVSYDGPLPRLRGVNALLPDEISVHAAEEMPDGFSARHDAKARAYIYRIHTRSQPDPFERGRALWWPYPLDERALHECAAALVGTHDFTAFTPTETYHQRFTREVFAAHWERDGDILRFHIEADAFMRSMNRILVGTMLEIAQGRRDHFAALLEGAPRTAAGQTAPPHGLYLERVRYE</sequence>
<gene>
    <name evidence="4 7" type="primary">truA</name>
    <name evidence="7" type="ORF">OJ962_07520</name>
</gene>
<reference evidence="7" key="1">
    <citation type="submission" date="2022-10" db="EMBL/GenBank/DDBJ databases">
        <title>The WGS of Solirubrobacter sp. CPCC 204708.</title>
        <authorList>
            <person name="Jiang Z."/>
        </authorList>
    </citation>
    <scope>NUCLEOTIDE SEQUENCE</scope>
    <source>
        <strain evidence="7">CPCC 204708</strain>
    </source>
</reference>
<evidence type="ECO:0000256" key="5">
    <source>
        <dbReference type="RuleBase" id="RU003792"/>
    </source>
</evidence>
<name>A0ABT4RFM3_9ACTN</name>
<dbReference type="InterPro" id="IPR020103">
    <property type="entry name" value="PsdUridine_synth_cat_dom_sf"/>
</dbReference>
<comment type="catalytic activity">
    <reaction evidence="4 5">
        <text>uridine(38/39/40) in tRNA = pseudouridine(38/39/40) in tRNA</text>
        <dbReference type="Rhea" id="RHEA:22376"/>
        <dbReference type="Rhea" id="RHEA-COMP:10085"/>
        <dbReference type="Rhea" id="RHEA-COMP:10087"/>
        <dbReference type="ChEBI" id="CHEBI:65314"/>
        <dbReference type="ChEBI" id="CHEBI:65315"/>
        <dbReference type="EC" id="5.4.99.12"/>
    </reaction>
</comment>
<dbReference type="InterPro" id="IPR020097">
    <property type="entry name" value="PsdUridine_synth_TruA_a/b_dom"/>
</dbReference>
<keyword evidence="3 4" id="KW-0413">Isomerase</keyword>
<evidence type="ECO:0000313" key="7">
    <source>
        <dbReference type="EMBL" id="MDA0137337.1"/>
    </source>
</evidence>
<dbReference type="PANTHER" id="PTHR11142">
    <property type="entry name" value="PSEUDOURIDYLATE SYNTHASE"/>
    <property type="match status" value="1"/>
</dbReference>
<keyword evidence="8" id="KW-1185">Reference proteome</keyword>
<comment type="similarity">
    <text evidence="1 4 5">Belongs to the tRNA pseudouridine synthase TruA family.</text>
</comment>
<dbReference type="Gene3D" id="3.30.70.580">
    <property type="entry name" value="Pseudouridine synthase I, catalytic domain, N-terminal subdomain"/>
    <property type="match status" value="1"/>
</dbReference>
<dbReference type="RefSeq" id="WP_238931952.1">
    <property type="nucleotide sequence ID" value="NZ_JAPCID010000009.1"/>
</dbReference>
<comment type="caution">
    <text evidence="7">The sequence shown here is derived from an EMBL/GenBank/DDBJ whole genome shotgun (WGS) entry which is preliminary data.</text>
</comment>
<comment type="function">
    <text evidence="4">Formation of pseudouridine at positions 38, 39 and 40 in the anticodon stem and loop of transfer RNAs.</text>
</comment>
<protein>
    <recommendedName>
        <fullName evidence="4">tRNA pseudouridine synthase A</fullName>
        <ecNumber evidence="4">5.4.99.12</ecNumber>
    </recommendedName>
    <alternativeName>
        <fullName evidence="4">tRNA pseudouridine(38-40) synthase</fullName>
    </alternativeName>
    <alternativeName>
        <fullName evidence="4">tRNA pseudouridylate synthase I</fullName>
    </alternativeName>
    <alternativeName>
        <fullName evidence="4">tRNA-uridine isomerase I</fullName>
    </alternativeName>
</protein>
<dbReference type="CDD" id="cd02570">
    <property type="entry name" value="PseudoU_synth_EcTruA"/>
    <property type="match status" value="1"/>
</dbReference>
<dbReference type="InterPro" id="IPR020095">
    <property type="entry name" value="PsdUridine_synth_TruA_C"/>
</dbReference>
<feature type="active site" description="Nucleophile" evidence="4">
    <location>
        <position position="45"/>
    </location>
</feature>
<dbReference type="EC" id="5.4.99.12" evidence="4"/>
<dbReference type="EMBL" id="JAPCID010000009">
    <property type="protein sequence ID" value="MDA0137337.1"/>
    <property type="molecule type" value="Genomic_DNA"/>
</dbReference>
<comment type="caution">
    <text evidence="4">Lacks conserved residue(s) required for the propagation of feature annotation.</text>
</comment>
<evidence type="ECO:0000256" key="1">
    <source>
        <dbReference type="ARBA" id="ARBA00009375"/>
    </source>
</evidence>
<dbReference type="PIRSF" id="PIRSF001430">
    <property type="entry name" value="tRNA_psdUrid_synth"/>
    <property type="match status" value="1"/>
</dbReference>
<keyword evidence="2 4" id="KW-0819">tRNA processing</keyword>
<dbReference type="SUPFAM" id="SSF55120">
    <property type="entry name" value="Pseudouridine synthase"/>
    <property type="match status" value="1"/>
</dbReference>
<dbReference type="PANTHER" id="PTHR11142:SF0">
    <property type="entry name" value="TRNA PSEUDOURIDINE SYNTHASE-LIKE 1"/>
    <property type="match status" value="1"/>
</dbReference>
<dbReference type="Pfam" id="PF01416">
    <property type="entry name" value="PseudoU_synth_1"/>
    <property type="match status" value="1"/>
</dbReference>
<evidence type="ECO:0000256" key="2">
    <source>
        <dbReference type="ARBA" id="ARBA00022694"/>
    </source>
</evidence>
<feature type="binding site" evidence="4">
    <location>
        <position position="98"/>
    </location>
    <ligand>
        <name>substrate</name>
    </ligand>
</feature>
<dbReference type="GO" id="GO:0160147">
    <property type="term" value="F:tRNA pseudouridine(38-40) synthase activity"/>
    <property type="evidence" value="ECO:0007669"/>
    <property type="project" value="UniProtKB-EC"/>
</dbReference>
<dbReference type="InterPro" id="IPR001406">
    <property type="entry name" value="PsdUridine_synth_TruA"/>
</dbReference>
<dbReference type="NCBIfam" id="TIGR00071">
    <property type="entry name" value="hisT_truA"/>
    <property type="match status" value="1"/>
</dbReference>
<dbReference type="InterPro" id="IPR020094">
    <property type="entry name" value="TruA/RsuA/RluB/E/F_N"/>
</dbReference>